<dbReference type="PANTHER" id="PTHR10357">
    <property type="entry name" value="ALPHA-AMYLASE FAMILY MEMBER"/>
    <property type="match status" value="1"/>
</dbReference>
<dbReference type="Gene3D" id="3.90.400.10">
    <property type="entry name" value="Oligo-1,6-glucosidase, Domain 2"/>
    <property type="match status" value="1"/>
</dbReference>
<evidence type="ECO:0000313" key="5">
    <source>
        <dbReference type="EMBL" id="PNR96342.1"/>
    </source>
</evidence>
<dbReference type="OrthoDB" id="9805159at2"/>
<comment type="similarity">
    <text evidence="1 2">Belongs to the glycosyl hydrolase 13 family.</text>
</comment>
<organism evidence="5 6">
    <name type="scientific">Petrotoga olearia DSM 13574</name>
    <dbReference type="NCBI Taxonomy" id="1122955"/>
    <lineage>
        <taxon>Bacteria</taxon>
        <taxon>Thermotogati</taxon>
        <taxon>Thermotogota</taxon>
        <taxon>Thermotogae</taxon>
        <taxon>Petrotogales</taxon>
        <taxon>Petrotogaceae</taxon>
        <taxon>Petrotoga</taxon>
    </lineage>
</organism>
<keyword evidence="3" id="KW-0119">Carbohydrate metabolism</keyword>
<dbReference type="Proteomes" id="UP000236434">
    <property type="component" value="Unassembled WGS sequence"/>
</dbReference>
<dbReference type="InterPro" id="IPR017853">
    <property type="entry name" value="GH"/>
</dbReference>
<keyword evidence="3" id="KW-0326">Glycosidase</keyword>
<gene>
    <name evidence="5" type="ORF">X929_04320</name>
</gene>
<dbReference type="InterPro" id="IPR045857">
    <property type="entry name" value="O16G_dom_2"/>
</dbReference>
<evidence type="ECO:0000259" key="4">
    <source>
        <dbReference type="SMART" id="SM00642"/>
    </source>
</evidence>
<proteinExistence type="inferred from homology"/>
<dbReference type="EMBL" id="AZRL01000012">
    <property type="protein sequence ID" value="PNR96342.1"/>
    <property type="molecule type" value="Genomic_DNA"/>
</dbReference>
<keyword evidence="3" id="KW-0378">Hydrolase</keyword>
<evidence type="ECO:0000256" key="1">
    <source>
        <dbReference type="ARBA" id="ARBA00008061"/>
    </source>
</evidence>
<dbReference type="PRINTS" id="PR00110">
    <property type="entry name" value="ALPHAAMYLASE"/>
</dbReference>
<evidence type="ECO:0000313" key="6">
    <source>
        <dbReference type="Proteomes" id="UP000236434"/>
    </source>
</evidence>
<evidence type="ECO:0000256" key="2">
    <source>
        <dbReference type="RuleBase" id="RU003615"/>
    </source>
</evidence>
<dbReference type="PANTHER" id="PTHR10357:SF179">
    <property type="entry name" value="NEUTRAL AND BASIC AMINO ACID TRANSPORT PROTEIN RBAT"/>
    <property type="match status" value="1"/>
</dbReference>
<dbReference type="GO" id="GO:0004556">
    <property type="term" value="F:alpha-amylase activity"/>
    <property type="evidence" value="ECO:0007669"/>
    <property type="project" value="UniProtKB-UniRule"/>
</dbReference>
<dbReference type="SUPFAM" id="SSF51445">
    <property type="entry name" value="(Trans)glycosidases"/>
    <property type="match status" value="1"/>
</dbReference>
<feature type="domain" description="Glycosyl hydrolase family 13 catalytic" evidence="4">
    <location>
        <begin position="5"/>
        <end position="402"/>
    </location>
</feature>
<accession>A0A2K1P0P3</accession>
<dbReference type="RefSeq" id="WP_103066803.1">
    <property type="nucleotide sequence ID" value="NZ_AZRL01000012.1"/>
</dbReference>
<dbReference type="SMART" id="SM00642">
    <property type="entry name" value="Aamy"/>
    <property type="match status" value="1"/>
</dbReference>
<comment type="caution">
    <text evidence="5">The sequence shown here is derived from an EMBL/GenBank/DDBJ whole genome shotgun (WGS) entry which is preliminary data.</text>
</comment>
<dbReference type="GO" id="GO:0043169">
    <property type="term" value="F:cation binding"/>
    <property type="evidence" value="ECO:0007669"/>
    <property type="project" value="InterPro"/>
</dbReference>
<dbReference type="GO" id="GO:0009313">
    <property type="term" value="P:oligosaccharide catabolic process"/>
    <property type="evidence" value="ECO:0007669"/>
    <property type="project" value="TreeGrafter"/>
</dbReference>
<sequence length="481" mass="56471">MTFYELYLRSFYDSNGDGLGDLQGLKQKLDYLCDLGIDHVWLLPIMKSPAFHGYTVSNFFEVNPVYGDLKDLREALEEGHKKGIKFILDLPINHVAVTSEWFQRALRGEEPYKNWFIWANEKADLEEKRHWDESKIWQKIGDKYFYGIFGPASPDLNFESKELWEEIKRIFKFWLDNGFDGFRLDAAKHIFDFDLEKMRFHYQHEKNIEFWKDMVSYIRSIKKDALVISEVWDAPEIVRKYEGIFDIGFNFPLAEDLKMTIKNESPEDFVKTLKKCMKEYLPNGKVLSISGNFLTNHDMTRILSDLKDEKKVKLGFSILYTLPGIPFIYYGEETGMKGIPQDVNFTEDSQEPFHWYENGFGPGQTEWKGYKFNPPYSGESVEEQINQKNSILNTIKDLIRFRKSNPWIDDARIEILNFDQNMVKLRCYSQLNEFIAYYNLKSSKCSVLLENGEEILSIGNNETAQGYVELSPYGVYVMKKS</sequence>
<dbReference type="Gene3D" id="3.20.20.80">
    <property type="entry name" value="Glycosidases"/>
    <property type="match status" value="1"/>
</dbReference>
<dbReference type="EC" id="3.2.1.1" evidence="3"/>
<dbReference type="InterPro" id="IPR006046">
    <property type="entry name" value="Alpha_amylase"/>
</dbReference>
<reference evidence="5 6" key="1">
    <citation type="submission" date="2013-12" db="EMBL/GenBank/DDBJ databases">
        <title>Comparative genomics of Petrotoga isolates.</title>
        <authorList>
            <person name="Nesbo C.L."/>
            <person name="Charchuk R."/>
            <person name="Chow K."/>
        </authorList>
    </citation>
    <scope>NUCLEOTIDE SEQUENCE [LARGE SCALE GENOMIC DNA]</scope>
    <source>
        <strain evidence="5 6">DSM 13574</strain>
    </source>
</reference>
<dbReference type="Pfam" id="PF00128">
    <property type="entry name" value="Alpha-amylase"/>
    <property type="match status" value="1"/>
</dbReference>
<evidence type="ECO:0000256" key="3">
    <source>
        <dbReference type="RuleBase" id="RU361134"/>
    </source>
</evidence>
<dbReference type="AlphaFoldDB" id="A0A2K1P0P3"/>
<name>A0A2K1P0P3_9BACT</name>
<comment type="catalytic activity">
    <reaction evidence="3">
        <text>Endohydrolysis of (1-&gt;4)-alpha-D-glucosidic linkages in polysaccharides containing three or more (1-&gt;4)-alpha-linked D-glucose units.</text>
        <dbReference type="EC" id="3.2.1.1"/>
    </reaction>
</comment>
<dbReference type="InterPro" id="IPR006047">
    <property type="entry name" value="GH13_cat_dom"/>
</dbReference>
<protein>
    <recommendedName>
        <fullName evidence="3">Alpha-amylase</fullName>
        <ecNumber evidence="3">3.2.1.1</ecNumber>
    </recommendedName>
</protein>